<feature type="compositionally biased region" description="Basic residues" evidence="1">
    <location>
        <begin position="1"/>
        <end position="11"/>
    </location>
</feature>
<gene>
    <name evidence="3" type="ORF">ACJMK2_008102</name>
</gene>
<dbReference type="InterPro" id="IPR011029">
    <property type="entry name" value="DEATH-like_dom_sf"/>
</dbReference>
<evidence type="ECO:0000259" key="2">
    <source>
        <dbReference type="PROSITE" id="PS50017"/>
    </source>
</evidence>
<evidence type="ECO:0000313" key="3">
    <source>
        <dbReference type="EMBL" id="KAL3862109.1"/>
    </source>
</evidence>
<sequence length="278" mass="31498">MAEGRSRKKSRKSNDSTDSSSDSDSDYDVHAKISSAMREVSKAMKQVKLATKGSKKDYKDKDRIQLSQERAAMSREKAERARQMAASFDRGTEKGEFVKSGSTGDSKGNGKKGGNNFINANKSMFIHIENAQNIQIGSHNTMVVNMNGSGRSQRRSSSRSSENGLEKEQQAQNFKDEPQLTDNAKRVLESGRSPNLVDFNIVCGYLGNEWRRFFRYLDFTDDEIEQQYISYYPNGIREVIFNSLKKWQEKKGTDAKVCHLAKAFQKLGRMEAILKFEP</sequence>
<dbReference type="CDD" id="cd01670">
    <property type="entry name" value="Death"/>
    <property type="match status" value="1"/>
</dbReference>
<dbReference type="Proteomes" id="UP001634394">
    <property type="component" value="Unassembled WGS sequence"/>
</dbReference>
<dbReference type="Gene3D" id="1.10.533.10">
    <property type="entry name" value="Death Domain, Fas"/>
    <property type="match status" value="1"/>
</dbReference>
<dbReference type="Pfam" id="PF00531">
    <property type="entry name" value="Death"/>
    <property type="match status" value="1"/>
</dbReference>
<feature type="compositionally biased region" description="Basic and acidic residues" evidence="1">
    <location>
        <begin position="164"/>
        <end position="180"/>
    </location>
</feature>
<protein>
    <recommendedName>
        <fullName evidence="2">Death domain-containing protein</fullName>
    </recommendedName>
</protein>
<name>A0ABD3VKK4_SINWO</name>
<reference evidence="3 4" key="1">
    <citation type="submission" date="2024-11" db="EMBL/GenBank/DDBJ databases">
        <title>Chromosome-level genome assembly of the freshwater bivalve Anodonta woodiana.</title>
        <authorList>
            <person name="Chen X."/>
        </authorList>
    </citation>
    <scope>NUCLEOTIDE SEQUENCE [LARGE SCALE GENOMIC DNA]</scope>
    <source>
        <strain evidence="3">MN2024</strain>
        <tissue evidence="3">Gills</tissue>
    </source>
</reference>
<dbReference type="SUPFAM" id="SSF47986">
    <property type="entry name" value="DEATH domain"/>
    <property type="match status" value="1"/>
</dbReference>
<comment type="caution">
    <text evidence="3">The sequence shown here is derived from an EMBL/GenBank/DDBJ whole genome shotgun (WGS) entry which is preliminary data.</text>
</comment>
<keyword evidence="4" id="KW-1185">Reference proteome</keyword>
<feature type="domain" description="Death" evidence="2">
    <location>
        <begin position="195"/>
        <end position="278"/>
    </location>
</feature>
<evidence type="ECO:0000256" key="1">
    <source>
        <dbReference type="SAM" id="MobiDB-lite"/>
    </source>
</evidence>
<dbReference type="EMBL" id="JBJQND010000011">
    <property type="protein sequence ID" value="KAL3862109.1"/>
    <property type="molecule type" value="Genomic_DNA"/>
</dbReference>
<feature type="region of interest" description="Disordered" evidence="1">
    <location>
        <begin position="1"/>
        <end position="115"/>
    </location>
</feature>
<feature type="region of interest" description="Disordered" evidence="1">
    <location>
        <begin position="143"/>
        <end position="180"/>
    </location>
</feature>
<proteinExistence type="predicted"/>
<dbReference type="InterPro" id="IPR000488">
    <property type="entry name" value="Death_dom"/>
</dbReference>
<dbReference type="AlphaFoldDB" id="A0ABD3VKK4"/>
<organism evidence="3 4">
    <name type="scientific">Sinanodonta woodiana</name>
    <name type="common">Chinese pond mussel</name>
    <name type="synonym">Anodonta woodiana</name>
    <dbReference type="NCBI Taxonomy" id="1069815"/>
    <lineage>
        <taxon>Eukaryota</taxon>
        <taxon>Metazoa</taxon>
        <taxon>Spiralia</taxon>
        <taxon>Lophotrochozoa</taxon>
        <taxon>Mollusca</taxon>
        <taxon>Bivalvia</taxon>
        <taxon>Autobranchia</taxon>
        <taxon>Heteroconchia</taxon>
        <taxon>Palaeoheterodonta</taxon>
        <taxon>Unionida</taxon>
        <taxon>Unionoidea</taxon>
        <taxon>Unionidae</taxon>
        <taxon>Unioninae</taxon>
        <taxon>Sinanodonta</taxon>
    </lineage>
</organism>
<dbReference type="PROSITE" id="PS50017">
    <property type="entry name" value="DEATH_DOMAIN"/>
    <property type="match status" value="1"/>
</dbReference>
<evidence type="ECO:0000313" key="4">
    <source>
        <dbReference type="Proteomes" id="UP001634394"/>
    </source>
</evidence>
<feature type="compositionally biased region" description="Basic and acidic residues" evidence="1">
    <location>
        <begin position="54"/>
        <end position="64"/>
    </location>
</feature>
<feature type="compositionally biased region" description="Basic and acidic residues" evidence="1">
    <location>
        <begin position="72"/>
        <end position="82"/>
    </location>
</feature>
<accession>A0ABD3VKK4</accession>